<evidence type="ECO:0000256" key="1">
    <source>
        <dbReference type="SAM" id="MobiDB-lite"/>
    </source>
</evidence>
<feature type="compositionally biased region" description="Polar residues" evidence="1">
    <location>
        <begin position="108"/>
        <end position="120"/>
    </location>
</feature>
<dbReference type="Proteomes" id="UP001218218">
    <property type="component" value="Unassembled WGS sequence"/>
</dbReference>
<proteinExistence type="predicted"/>
<keyword evidence="3" id="KW-1185">Reference proteome</keyword>
<feature type="region of interest" description="Disordered" evidence="1">
    <location>
        <begin position="31"/>
        <end position="69"/>
    </location>
</feature>
<evidence type="ECO:0000313" key="3">
    <source>
        <dbReference type="Proteomes" id="UP001218218"/>
    </source>
</evidence>
<feature type="region of interest" description="Disordered" evidence="1">
    <location>
        <begin position="88"/>
        <end position="140"/>
    </location>
</feature>
<feature type="compositionally biased region" description="Basic residues" evidence="1">
    <location>
        <begin position="121"/>
        <end position="136"/>
    </location>
</feature>
<dbReference type="EMBL" id="JARIHO010000010">
    <property type="protein sequence ID" value="KAJ7354488.1"/>
    <property type="molecule type" value="Genomic_DNA"/>
</dbReference>
<gene>
    <name evidence="2" type="ORF">DFH08DRAFT_854975</name>
</gene>
<comment type="caution">
    <text evidence="2">The sequence shown here is derived from an EMBL/GenBank/DDBJ whole genome shotgun (WGS) entry which is preliminary data.</text>
</comment>
<sequence>MLGVALECPAHPDSEPFRVRIHTHFLVSHPTRVHPVRSSQKSRGVSSHPRRSLAAQPSVRQSGASSDAPDAFSTVSILHTTCAATSSAARCPGGHLQHHDSARDPLQAHSTVPATATGSTPRRREHKPQPHYHPHAQHATFGRVRWSSPIAGAAFIASSRAKCISSKYHSPRSTRAQGVCMHDPSRAQHLQQPLPIPRATVITSLPAATVSSA</sequence>
<name>A0AAD7AC12_9AGAR</name>
<dbReference type="AlphaFoldDB" id="A0AAD7AC12"/>
<protein>
    <submittedName>
        <fullName evidence="2">Uncharacterized protein</fullName>
    </submittedName>
</protein>
<reference evidence="2" key="1">
    <citation type="submission" date="2023-03" db="EMBL/GenBank/DDBJ databases">
        <title>Massive genome expansion in bonnet fungi (Mycena s.s.) driven by repeated elements and novel gene families across ecological guilds.</title>
        <authorList>
            <consortium name="Lawrence Berkeley National Laboratory"/>
            <person name="Harder C.B."/>
            <person name="Miyauchi S."/>
            <person name="Viragh M."/>
            <person name="Kuo A."/>
            <person name="Thoen E."/>
            <person name="Andreopoulos B."/>
            <person name="Lu D."/>
            <person name="Skrede I."/>
            <person name="Drula E."/>
            <person name="Henrissat B."/>
            <person name="Morin E."/>
            <person name="Kohler A."/>
            <person name="Barry K."/>
            <person name="LaButti K."/>
            <person name="Morin E."/>
            <person name="Salamov A."/>
            <person name="Lipzen A."/>
            <person name="Mereny Z."/>
            <person name="Hegedus B."/>
            <person name="Baldrian P."/>
            <person name="Stursova M."/>
            <person name="Weitz H."/>
            <person name="Taylor A."/>
            <person name="Grigoriev I.V."/>
            <person name="Nagy L.G."/>
            <person name="Martin F."/>
            <person name="Kauserud H."/>
        </authorList>
    </citation>
    <scope>NUCLEOTIDE SEQUENCE</scope>
    <source>
        <strain evidence="2">CBHHK002</strain>
    </source>
</reference>
<accession>A0AAD7AC12</accession>
<evidence type="ECO:0000313" key="2">
    <source>
        <dbReference type="EMBL" id="KAJ7354488.1"/>
    </source>
</evidence>
<organism evidence="2 3">
    <name type="scientific">Mycena albidolilacea</name>
    <dbReference type="NCBI Taxonomy" id="1033008"/>
    <lineage>
        <taxon>Eukaryota</taxon>
        <taxon>Fungi</taxon>
        <taxon>Dikarya</taxon>
        <taxon>Basidiomycota</taxon>
        <taxon>Agaricomycotina</taxon>
        <taxon>Agaricomycetes</taxon>
        <taxon>Agaricomycetidae</taxon>
        <taxon>Agaricales</taxon>
        <taxon>Marasmiineae</taxon>
        <taxon>Mycenaceae</taxon>
        <taxon>Mycena</taxon>
    </lineage>
</organism>